<evidence type="ECO:0000259" key="1">
    <source>
        <dbReference type="Pfam" id="PF01345"/>
    </source>
</evidence>
<dbReference type="Pfam" id="PF25564">
    <property type="entry name" value="DUF7933"/>
    <property type="match status" value="1"/>
</dbReference>
<protein>
    <submittedName>
        <fullName evidence="3">Gliding motility-associated C-terminal domain-containing protein</fullName>
    </submittedName>
</protein>
<dbReference type="Pfam" id="PF01345">
    <property type="entry name" value="DUF11"/>
    <property type="match status" value="1"/>
</dbReference>
<sequence>MIEKIVRFTFFFLCCAQLNAQTTDLSIVAQAQSTTGTDISQIEIFADFQYIVTIINSGNAVSNASFEIIMDEDLQNLALTSITSQNNTGGASNAGGFNLSASNVLTGTVANLPTDSSVDIKIEVTAPSSVGGIAINASVSPPNGTTDTNTSNNQSLISIDVIDIDINFSITHQQISPTVGTPIPSWNSPVTYRFTITNNSEIDFPVDAIEARLTLLTNLDYGRPNIQLLSVECIEATNGTECPNVAGISGNPVLLSATVNLLTYLTPHVYTAGGSITFEVVYQFLDPSCAIELNPINVQSRVEITLDHTNSGNSLSNPIVTNLLESQLCQTTDVCIDTIQTDPDPITLVNWNEEVTFETTVCNNGPLDANVSFFLQNLAPTIEWDILSVACIGTTGTITCDDVNINNNNIFWVSDAFIMPVDATVTVRTIAVFLEPDCSPSTEPNQALIRSGINVLESDILDSNITNNTQNDYVSLPATSACETVNLNVTKTQINPELPNGQSAQNPMELGEVTYEITVNNPSDLDTFIELQEFIPGPGMVAYTGTLVSVDCISTTGTASCFEILNTNIGVEFDGIPQGGEPDTFWEILPEDNWSLPANSSVTFELTVLWDTDCSVNPIPVTNAVNVSNANSNVDNDLNDNEAEVVTFFAPCVDLVVQTFPEFTQVNVNEPFDWIIDITNSVNSSNAINIAFEDTVNDVFTITGTPTCVVTNGNATCITNLTTNNNSVTGTIANMDAGSTIRIRIPVTAPSFGGAYNNIAIATPDDNDNREVSPETNTSISNIQVVAPKLLKSYNPSTITVGEQSTLTFTVNNLSDNSSQINISFTDVFPSEITLTSQPQWVTQNGCTANFVGNSGDNFSGISNLMFPEGVASCTFSVDVTSNTPGVYLNDTNNFENQNNIDTSQTNATLTVLDDGSDVDIEILKNVFPQEASIGDQVTFQITATNIGTTQATNIEILDMFPNGMNFVSASASEGIFDNSTFIWTIDALSSNQSETLTIVAQVTSSTELLNVASLSSLNEPDRDATNNMDDAEVTVDNCFYITDGLSPNNDGLNDTFYIECIEEFPDNKLKIYNRYGVQIYESNNYLNDWDGKPNMGIPSTSEKLPVGTYFYILDLNTGQKPLIGWLYLNY</sequence>
<gene>
    <name evidence="3" type="ORF">ACFS29_06405</name>
</gene>
<proteinExistence type="predicted"/>
<dbReference type="NCBIfam" id="TIGR01451">
    <property type="entry name" value="B_ant_repeat"/>
    <property type="match status" value="1"/>
</dbReference>
<dbReference type="InterPro" id="IPR057693">
    <property type="entry name" value="DUF7933"/>
</dbReference>
<dbReference type="Proteomes" id="UP001597548">
    <property type="component" value="Unassembled WGS sequence"/>
</dbReference>
<dbReference type="InterPro" id="IPR026341">
    <property type="entry name" value="T9SS_type_B"/>
</dbReference>
<dbReference type="InterPro" id="IPR047589">
    <property type="entry name" value="DUF11_rpt"/>
</dbReference>
<dbReference type="EMBL" id="JBHUOS010000002">
    <property type="protein sequence ID" value="MFD2915264.1"/>
    <property type="molecule type" value="Genomic_DNA"/>
</dbReference>
<evidence type="ECO:0000313" key="3">
    <source>
        <dbReference type="EMBL" id="MFD2915264.1"/>
    </source>
</evidence>
<dbReference type="InterPro" id="IPR001434">
    <property type="entry name" value="OmcB-like_DUF11"/>
</dbReference>
<feature type="domain" description="DUF11" evidence="1">
    <location>
        <begin position="920"/>
        <end position="1034"/>
    </location>
</feature>
<dbReference type="Pfam" id="PF13585">
    <property type="entry name" value="CHU_C"/>
    <property type="match status" value="1"/>
</dbReference>
<feature type="domain" description="DUF7933" evidence="2">
    <location>
        <begin position="788"/>
        <end position="912"/>
    </location>
</feature>
<comment type="caution">
    <text evidence="3">The sequence shown here is derived from an EMBL/GenBank/DDBJ whole genome shotgun (WGS) entry which is preliminary data.</text>
</comment>
<dbReference type="InterPro" id="IPR051172">
    <property type="entry name" value="Chlamydia_OmcB"/>
</dbReference>
<dbReference type="RefSeq" id="WP_194508740.1">
    <property type="nucleotide sequence ID" value="NZ_JADILU010000005.1"/>
</dbReference>
<dbReference type="Gene3D" id="2.60.40.1170">
    <property type="entry name" value="Mu homology domain, subdomain B"/>
    <property type="match status" value="1"/>
</dbReference>
<evidence type="ECO:0000259" key="2">
    <source>
        <dbReference type="Pfam" id="PF25564"/>
    </source>
</evidence>
<dbReference type="PANTHER" id="PTHR34819">
    <property type="entry name" value="LARGE CYSTEINE-RICH PERIPLASMIC PROTEIN OMCB"/>
    <property type="match status" value="1"/>
</dbReference>
<evidence type="ECO:0000313" key="4">
    <source>
        <dbReference type="Proteomes" id="UP001597548"/>
    </source>
</evidence>
<name>A0ABW5ZQJ6_9FLAO</name>
<accession>A0ABW5ZQJ6</accession>
<reference evidence="4" key="1">
    <citation type="journal article" date="2019" name="Int. J. Syst. Evol. Microbiol.">
        <title>The Global Catalogue of Microorganisms (GCM) 10K type strain sequencing project: providing services to taxonomists for standard genome sequencing and annotation.</title>
        <authorList>
            <consortium name="The Broad Institute Genomics Platform"/>
            <consortium name="The Broad Institute Genome Sequencing Center for Infectious Disease"/>
            <person name="Wu L."/>
            <person name="Ma J."/>
        </authorList>
    </citation>
    <scope>NUCLEOTIDE SEQUENCE [LARGE SCALE GENOMIC DNA]</scope>
    <source>
        <strain evidence="4">KCTC 32514</strain>
    </source>
</reference>
<keyword evidence="4" id="KW-1185">Reference proteome</keyword>
<dbReference type="NCBIfam" id="TIGR04131">
    <property type="entry name" value="Bac_Flav_CTERM"/>
    <property type="match status" value="1"/>
</dbReference>
<dbReference type="PANTHER" id="PTHR34819:SF3">
    <property type="entry name" value="CELL SURFACE PROTEIN"/>
    <property type="match status" value="1"/>
</dbReference>
<organism evidence="3 4">
    <name type="scientific">Psychroserpens luteus</name>
    <dbReference type="NCBI Taxonomy" id="1434066"/>
    <lineage>
        <taxon>Bacteria</taxon>
        <taxon>Pseudomonadati</taxon>
        <taxon>Bacteroidota</taxon>
        <taxon>Flavobacteriia</taxon>
        <taxon>Flavobacteriales</taxon>
        <taxon>Flavobacteriaceae</taxon>
        <taxon>Psychroserpens</taxon>
    </lineage>
</organism>